<dbReference type="InterPro" id="IPR037066">
    <property type="entry name" value="Plug_dom_sf"/>
</dbReference>
<evidence type="ECO:0000256" key="10">
    <source>
        <dbReference type="SAM" id="SignalP"/>
    </source>
</evidence>
<feature type="domain" description="TonB-dependent receptor plug" evidence="12">
    <location>
        <begin position="58"/>
        <end position="165"/>
    </location>
</feature>
<sequence length="987" mass="106215">MLKNRISLAVRYALSAGVISTALIYSPLSAAQETEVDKDVEVISVTGSRIRQPGAVSASPIISIGEKELGFQQEPEVEQILRNLPATVPGDGSNVNNGSGGAATINLRGLGAQRSLVLMNGRRMIPYNYNGAVDSSTIPSALIERIDIVTGGASAVYGSDAIAGAVNIVLKDDFQGVVFDAKHSETGDGDGDKDSFSITLGSNLEDDKGNVVLSLGWMKRDQILLGDRPLGLLGIETKTGANYEQFLNGEPPIPAPDACSGPNSVESGGSTTAFPTRFAIVGAGQTGAGQFRNDGTLAASECSVFNFNPYNFYQTPSERYSATALGNYYLTDDHQVYSSVNFTNTSVDTQVAPSGTFGSSFNLPLANPLIGDQARQFMIDGATAALGEGSLDSSNWQDINGNGIVDEADYLTVQLRRRTLELGARTERFDSTQFQMVTGVTGYFLDDWQYDASYQYGESNRTTVRGGYTNLTNIQNALDTTDGVTCKNGDSSCVPINLFGGFGSITEEMAGYAQAIALQQQKYSQEVFTASVNGSFNFIEIPGAGAPLAMSFGYEKRKEKGLFEPDECLKLAPASCQGGAGGNQLPISGGFSVDELFMEGYLPVLDGLPGAETLDVEFGFRWADYDTVGSNETWKLGFNWRPVSDILVRVMQQQATRAPNVGEIASPVVTGLDNAQSDPCSIANAGNIDEALKQLCISTGMSEAQVGNVQNVISGQVQVISGSDPLNPPGAEEADTFTAGIVWTPEFNSLENFTITLDYYDIDISNIIGNFSAQEILDACYVLGDTNECAKINRIGGDLTIAGAGIEQFTTNLKSQRAEGIELGFNFAVLMDEMGELQFSGNINKYLTQESQSSDTARIIDCKGYFSTSCDPVSELRWVQRTSWVWEDLTMSLQWRHIDGVDVEPIEAPNVFEDFRSIESYDYFDLFASYYATENIVVNFGIDNIFEKEPPVVGGEAGDTSSNSGNTFPSNYDVLGRKFKMGIKVQF</sequence>
<dbReference type="InterPro" id="IPR012910">
    <property type="entry name" value="Plug_dom"/>
</dbReference>
<evidence type="ECO:0000256" key="4">
    <source>
        <dbReference type="ARBA" id="ARBA00022692"/>
    </source>
</evidence>
<comment type="caution">
    <text evidence="13">The sequence shown here is derived from an EMBL/GenBank/DDBJ whole genome shotgun (WGS) entry which is preliminary data.</text>
</comment>
<evidence type="ECO:0000259" key="12">
    <source>
        <dbReference type="Pfam" id="PF07715"/>
    </source>
</evidence>
<dbReference type="Gene3D" id="2.40.170.20">
    <property type="entry name" value="TonB-dependent receptor, beta-barrel domain"/>
    <property type="match status" value="1"/>
</dbReference>
<evidence type="ECO:0000256" key="5">
    <source>
        <dbReference type="ARBA" id="ARBA00023077"/>
    </source>
</evidence>
<dbReference type="EMBL" id="DRGM01000124">
    <property type="protein sequence ID" value="HEA17066.1"/>
    <property type="molecule type" value="Genomic_DNA"/>
</dbReference>
<dbReference type="Gene3D" id="2.170.130.10">
    <property type="entry name" value="TonB-dependent receptor, plug domain"/>
    <property type="match status" value="1"/>
</dbReference>
<dbReference type="RefSeq" id="WP_304182408.1">
    <property type="nucleotide sequence ID" value="NZ_DRGM01000124.1"/>
</dbReference>
<evidence type="ECO:0000256" key="7">
    <source>
        <dbReference type="ARBA" id="ARBA00023237"/>
    </source>
</evidence>
<dbReference type="PANTHER" id="PTHR47234:SF2">
    <property type="entry name" value="TONB-DEPENDENT RECEPTOR"/>
    <property type="match status" value="1"/>
</dbReference>
<comment type="similarity">
    <text evidence="8 9">Belongs to the TonB-dependent receptor family.</text>
</comment>
<dbReference type="InterPro" id="IPR036942">
    <property type="entry name" value="Beta-barrel_TonB_sf"/>
</dbReference>
<evidence type="ECO:0000313" key="13">
    <source>
        <dbReference type="EMBL" id="HEA17066.1"/>
    </source>
</evidence>
<dbReference type="AlphaFoldDB" id="A0A7V1CZB2"/>
<comment type="subcellular location">
    <subcellularLocation>
        <location evidence="1 8">Cell outer membrane</location>
        <topology evidence="1 8">Multi-pass membrane protein</topology>
    </subcellularLocation>
</comment>
<feature type="domain" description="TonB-dependent receptor-like beta-barrel" evidence="11">
    <location>
        <begin position="424"/>
        <end position="945"/>
    </location>
</feature>
<dbReference type="GO" id="GO:0009279">
    <property type="term" value="C:cell outer membrane"/>
    <property type="evidence" value="ECO:0007669"/>
    <property type="project" value="UniProtKB-SubCell"/>
</dbReference>
<keyword evidence="4 8" id="KW-0812">Transmembrane</keyword>
<keyword evidence="2 8" id="KW-0813">Transport</keyword>
<keyword evidence="6 8" id="KW-0472">Membrane</keyword>
<reference evidence="13" key="1">
    <citation type="journal article" date="2020" name="mSystems">
        <title>Genome- and Community-Level Interaction Insights into Carbon Utilization and Element Cycling Functions of Hydrothermarchaeota in Hydrothermal Sediment.</title>
        <authorList>
            <person name="Zhou Z."/>
            <person name="Liu Y."/>
            <person name="Xu W."/>
            <person name="Pan J."/>
            <person name="Luo Z.H."/>
            <person name="Li M."/>
        </authorList>
    </citation>
    <scope>NUCLEOTIDE SEQUENCE [LARGE SCALE GENOMIC DNA]</scope>
    <source>
        <strain evidence="13">HyVt-346</strain>
    </source>
</reference>
<evidence type="ECO:0008006" key="14">
    <source>
        <dbReference type="Google" id="ProtNLM"/>
    </source>
</evidence>
<gene>
    <name evidence="13" type="ORF">ENH88_11600</name>
</gene>
<dbReference type="Pfam" id="PF07715">
    <property type="entry name" value="Plug"/>
    <property type="match status" value="1"/>
</dbReference>
<organism evidence="13">
    <name type="scientific">Pseudoalteromonas prydzensis</name>
    <dbReference type="NCBI Taxonomy" id="182141"/>
    <lineage>
        <taxon>Bacteria</taxon>
        <taxon>Pseudomonadati</taxon>
        <taxon>Pseudomonadota</taxon>
        <taxon>Gammaproteobacteria</taxon>
        <taxon>Alteromonadales</taxon>
        <taxon>Pseudoalteromonadaceae</taxon>
        <taxon>Pseudoalteromonas</taxon>
    </lineage>
</organism>
<keyword evidence="3 8" id="KW-1134">Transmembrane beta strand</keyword>
<keyword evidence="10" id="KW-0732">Signal</keyword>
<keyword evidence="5 9" id="KW-0798">TonB box</keyword>
<protein>
    <recommendedName>
        <fullName evidence="14">TonB-dependent receptor</fullName>
    </recommendedName>
</protein>
<evidence type="ECO:0000256" key="8">
    <source>
        <dbReference type="PROSITE-ProRule" id="PRU01360"/>
    </source>
</evidence>
<dbReference type="PROSITE" id="PS52016">
    <property type="entry name" value="TONB_DEPENDENT_REC_3"/>
    <property type="match status" value="1"/>
</dbReference>
<dbReference type="InterPro" id="IPR039426">
    <property type="entry name" value="TonB-dep_rcpt-like"/>
</dbReference>
<evidence type="ECO:0000256" key="6">
    <source>
        <dbReference type="ARBA" id="ARBA00023136"/>
    </source>
</evidence>
<evidence type="ECO:0000256" key="2">
    <source>
        <dbReference type="ARBA" id="ARBA00022448"/>
    </source>
</evidence>
<proteinExistence type="inferred from homology"/>
<evidence type="ECO:0000256" key="1">
    <source>
        <dbReference type="ARBA" id="ARBA00004571"/>
    </source>
</evidence>
<accession>A0A7V1CZB2</accession>
<dbReference type="InterPro" id="IPR000531">
    <property type="entry name" value="Beta-barrel_TonB"/>
</dbReference>
<feature type="signal peptide" evidence="10">
    <location>
        <begin position="1"/>
        <end position="30"/>
    </location>
</feature>
<dbReference type="SUPFAM" id="SSF56935">
    <property type="entry name" value="Porins"/>
    <property type="match status" value="1"/>
</dbReference>
<dbReference type="Proteomes" id="UP000886188">
    <property type="component" value="Unassembled WGS sequence"/>
</dbReference>
<evidence type="ECO:0000259" key="11">
    <source>
        <dbReference type="Pfam" id="PF00593"/>
    </source>
</evidence>
<feature type="chain" id="PRO_5031271379" description="TonB-dependent receptor" evidence="10">
    <location>
        <begin position="31"/>
        <end position="987"/>
    </location>
</feature>
<name>A0A7V1CZB2_9GAMM</name>
<dbReference type="PANTHER" id="PTHR47234">
    <property type="match status" value="1"/>
</dbReference>
<evidence type="ECO:0000256" key="3">
    <source>
        <dbReference type="ARBA" id="ARBA00022452"/>
    </source>
</evidence>
<dbReference type="Pfam" id="PF00593">
    <property type="entry name" value="TonB_dep_Rec_b-barrel"/>
    <property type="match status" value="1"/>
</dbReference>
<keyword evidence="7 8" id="KW-0998">Cell outer membrane</keyword>
<evidence type="ECO:0000256" key="9">
    <source>
        <dbReference type="RuleBase" id="RU003357"/>
    </source>
</evidence>